<dbReference type="PANTHER" id="PTHR22807">
    <property type="entry name" value="NOP2 YEAST -RELATED NOL1/NOP2/FMU SUN DOMAIN-CONTAINING"/>
    <property type="match status" value="1"/>
</dbReference>
<evidence type="ECO:0000256" key="6">
    <source>
        <dbReference type="PROSITE-ProRule" id="PRU01023"/>
    </source>
</evidence>
<name>A0A9D2D026_9FIRM</name>
<feature type="binding site" evidence="6">
    <location>
        <position position="283"/>
    </location>
    <ligand>
        <name>S-adenosyl-L-methionine</name>
        <dbReference type="ChEBI" id="CHEBI:59789"/>
    </ligand>
</feature>
<keyword evidence="4 6" id="KW-0949">S-adenosyl-L-methionine</keyword>
<sequence>MTNPLADPYFILNKVYGGGAFLKQAIADTPIEEINRARTVKIAYGVLENDLYLEYCIRAFAPKNPKLPVRIVLKISVYMLLFLGKKKYMVTDNAVSLVKKLGKGGAAGFVNAFLRAFEPEKVKLPEGELAALSVKASYPMFALSRLVKAYGRDTAEKVALYRAEGVCVRFACSEEKMNGYLAEAEHLQTPFADTCIFRNFARGEGYDEGEYTFQSVGSVAIAAGIAPCENLLDACAAPGGKSVLLSEKCAKVTSFELHPHRAALIESYAKRMHRENIAVVCRDSSVYDHAFAEKFDAVLVDAPCTGYGVVSENPDIKFFRREEDIAALAKTQRAILSACAGYVKKGGYLYYSTCSVFEEENDAVVGEFLAENPEFSPEEADSPLGHLRTRYGLQFLPHMSLGAGFYFCKMKRKA</sequence>
<dbReference type="AlphaFoldDB" id="A0A9D2D026"/>
<reference evidence="8" key="1">
    <citation type="journal article" date="2021" name="PeerJ">
        <title>Extensive microbial diversity within the chicken gut microbiome revealed by metagenomics and culture.</title>
        <authorList>
            <person name="Gilroy R."/>
            <person name="Ravi A."/>
            <person name="Getino M."/>
            <person name="Pursley I."/>
            <person name="Horton D.L."/>
            <person name="Alikhan N.F."/>
            <person name="Baker D."/>
            <person name="Gharbi K."/>
            <person name="Hall N."/>
            <person name="Watson M."/>
            <person name="Adriaenssens E.M."/>
            <person name="Foster-Nyarko E."/>
            <person name="Jarju S."/>
            <person name="Secka A."/>
            <person name="Antonio M."/>
            <person name="Oren A."/>
            <person name="Chaudhuri R.R."/>
            <person name="La Ragione R."/>
            <person name="Hildebrand F."/>
            <person name="Pallen M.J."/>
        </authorList>
    </citation>
    <scope>NUCLEOTIDE SEQUENCE</scope>
    <source>
        <strain evidence="8">CHK187-5294</strain>
    </source>
</reference>
<dbReference type="InterPro" id="IPR035926">
    <property type="entry name" value="NusB-like_sf"/>
</dbReference>
<evidence type="ECO:0000256" key="1">
    <source>
        <dbReference type="ARBA" id="ARBA00007494"/>
    </source>
</evidence>
<protein>
    <recommendedName>
        <fullName evidence="7">SAM-dependent MTase RsmB/NOP-type domain-containing protein</fullName>
    </recommendedName>
</protein>
<reference evidence="8" key="2">
    <citation type="submission" date="2021-04" db="EMBL/GenBank/DDBJ databases">
        <authorList>
            <person name="Gilroy R."/>
        </authorList>
    </citation>
    <scope>NUCLEOTIDE SEQUENCE</scope>
    <source>
        <strain evidence="8">CHK187-5294</strain>
    </source>
</reference>
<dbReference type="Pfam" id="PF01029">
    <property type="entry name" value="NusB"/>
    <property type="match status" value="1"/>
</dbReference>
<feature type="binding site" evidence="6">
    <location>
        <position position="256"/>
    </location>
    <ligand>
        <name>S-adenosyl-L-methionine</name>
        <dbReference type="ChEBI" id="CHEBI:59789"/>
    </ligand>
</feature>
<dbReference type="PROSITE" id="PS51686">
    <property type="entry name" value="SAM_MT_RSMB_NOP"/>
    <property type="match status" value="1"/>
</dbReference>
<dbReference type="PANTHER" id="PTHR22807:SF53">
    <property type="entry name" value="RIBOSOMAL RNA SMALL SUBUNIT METHYLTRANSFERASE B-RELATED"/>
    <property type="match status" value="1"/>
</dbReference>
<dbReference type="Pfam" id="PF01189">
    <property type="entry name" value="Methyltr_RsmB-F"/>
    <property type="match status" value="1"/>
</dbReference>
<keyword evidence="3 6" id="KW-0808">Transferase</keyword>
<dbReference type="InterPro" id="IPR049560">
    <property type="entry name" value="MeTrfase_RsmB-F_NOP2_cat"/>
</dbReference>
<dbReference type="Proteomes" id="UP000824132">
    <property type="component" value="Unassembled WGS sequence"/>
</dbReference>
<feature type="binding site" evidence="6">
    <location>
        <begin position="235"/>
        <end position="241"/>
    </location>
    <ligand>
        <name>S-adenosyl-L-methionine</name>
        <dbReference type="ChEBI" id="CHEBI:59789"/>
    </ligand>
</feature>
<dbReference type="SUPFAM" id="SSF53335">
    <property type="entry name" value="S-adenosyl-L-methionine-dependent methyltransferases"/>
    <property type="match status" value="1"/>
</dbReference>
<gene>
    <name evidence="8" type="ORF">H9727_06910</name>
</gene>
<feature type="binding site" evidence="6">
    <location>
        <position position="301"/>
    </location>
    <ligand>
        <name>S-adenosyl-L-methionine</name>
        <dbReference type="ChEBI" id="CHEBI:59789"/>
    </ligand>
</feature>
<dbReference type="Gene3D" id="1.10.940.10">
    <property type="entry name" value="NusB-like"/>
    <property type="match status" value="1"/>
</dbReference>
<dbReference type="InterPro" id="IPR023267">
    <property type="entry name" value="RCMT"/>
</dbReference>
<accession>A0A9D2D026</accession>
<dbReference type="PRINTS" id="PR02008">
    <property type="entry name" value="RCMTFAMILY"/>
</dbReference>
<organism evidence="8 9">
    <name type="scientific">Candidatus Borkfalkia avistercoris</name>
    <dbReference type="NCBI Taxonomy" id="2838504"/>
    <lineage>
        <taxon>Bacteria</taxon>
        <taxon>Bacillati</taxon>
        <taxon>Bacillota</taxon>
        <taxon>Clostridia</taxon>
        <taxon>Christensenellales</taxon>
        <taxon>Christensenellaceae</taxon>
        <taxon>Candidatus Borkfalkia</taxon>
    </lineage>
</organism>
<evidence type="ECO:0000256" key="5">
    <source>
        <dbReference type="ARBA" id="ARBA00022884"/>
    </source>
</evidence>
<dbReference type="SUPFAM" id="SSF48013">
    <property type="entry name" value="NusB-like"/>
    <property type="match status" value="1"/>
</dbReference>
<comment type="caution">
    <text evidence="8">The sequence shown here is derived from an EMBL/GenBank/DDBJ whole genome shotgun (WGS) entry which is preliminary data.</text>
</comment>
<keyword evidence="2 6" id="KW-0489">Methyltransferase</keyword>
<evidence type="ECO:0000256" key="4">
    <source>
        <dbReference type="ARBA" id="ARBA00022691"/>
    </source>
</evidence>
<dbReference type="CDD" id="cd02440">
    <property type="entry name" value="AdoMet_MTases"/>
    <property type="match status" value="1"/>
</dbReference>
<dbReference type="GO" id="GO:0001510">
    <property type="term" value="P:RNA methylation"/>
    <property type="evidence" value="ECO:0007669"/>
    <property type="project" value="InterPro"/>
</dbReference>
<evidence type="ECO:0000256" key="2">
    <source>
        <dbReference type="ARBA" id="ARBA00022603"/>
    </source>
</evidence>
<dbReference type="InterPro" id="IPR006027">
    <property type="entry name" value="NusB_RsmB_TIM44"/>
</dbReference>
<evidence type="ECO:0000313" key="8">
    <source>
        <dbReference type="EMBL" id="HIZ03999.1"/>
    </source>
</evidence>
<evidence type="ECO:0000256" key="3">
    <source>
        <dbReference type="ARBA" id="ARBA00022679"/>
    </source>
</evidence>
<feature type="active site" description="Nucleophile" evidence="6">
    <location>
        <position position="354"/>
    </location>
</feature>
<feature type="domain" description="SAM-dependent MTase RsmB/NOP-type" evidence="7">
    <location>
        <begin position="130"/>
        <end position="413"/>
    </location>
</feature>
<dbReference type="GO" id="GO:0008173">
    <property type="term" value="F:RNA methyltransferase activity"/>
    <property type="evidence" value="ECO:0007669"/>
    <property type="project" value="InterPro"/>
</dbReference>
<dbReference type="EMBL" id="DXCL01000042">
    <property type="protein sequence ID" value="HIZ03999.1"/>
    <property type="molecule type" value="Genomic_DNA"/>
</dbReference>
<dbReference type="PROSITE" id="PS01153">
    <property type="entry name" value="NOL1_NOP2_SUN"/>
    <property type="match status" value="1"/>
</dbReference>
<dbReference type="GO" id="GO:0006355">
    <property type="term" value="P:regulation of DNA-templated transcription"/>
    <property type="evidence" value="ECO:0007669"/>
    <property type="project" value="InterPro"/>
</dbReference>
<dbReference type="InterPro" id="IPR018314">
    <property type="entry name" value="RsmB/NOL1/NOP2-like_CS"/>
</dbReference>
<evidence type="ECO:0000313" key="9">
    <source>
        <dbReference type="Proteomes" id="UP000824132"/>
    </source>
</evidence>
<keyword evidence="5 6" id="KW-0694">RNA-binding</keyword>
<dbReference type="InterPro" id="IPR029063">
    <property type="entry name" value="SAM-dependent_MTases_sf"/>
</dbReference>
<dbReference type="Gene3D" id="3.40.50.150">
    <property type="entry name" value="Vaccinia Virus protein VP39"/>
    <property type="match status" value="1"/>
</dbReference>
<comment type="similarity">
    <text evidence="1 6">Belongs to the class I-like SAM-binding methyltransferase superfamily. RsmB/NOP family.</text>
</comment>
<dbReference type="GO" id="GO:0003723">
    <property type="term" value="F:RNA binding"/>
    <property type="evidence" value="ECO:0007669"/>
    <property type="project" value="UniProtKB-UniRule"/>
</dbReference>
<dbReference type="InterPro" id="IPR001678">
    <property type="entry name" value="MeTrfase_RsmB-F_NOP2_dom"/>
</dbReference>
<proteinExistence type="inferred from homology"/>
<evidence type="ECO:0000259" key="7">
    <source>
        <dbReference type="PROSITE" id="PS51686"/>
    </source>
</evidence>